<evidence type="ECO:0000256" key="10">
    <source>
        <dbReference type="ARBA" id="ARBA00022771"/>
    </source>
</evidence>
<evidence type="ECO:0000256" key="2">
    <source>
        <dbReference type="ARBA" id="ARBA00005265"/>
    </source>
</evidence>
<evidence type="ECO:0000256" key="12">
    <source>
        <dbReference type="ARBA" id="ARBA00048165"/>
    </source>
</evidence>
<dbReference type="eggNOG" id="KOG2811">
    <property type="taxonomic scope" value="Eukaryota"/>
</dbReference>
<keyword evidence="6 15" id="KW-0808">Transferase</keyword>
<dbReference type="GO" id="GO:0106050">
    <property type="term" value="F:tRNA 2'-O-methyltransferase activity"/>
    <property type="evidence" value="ECO:0007669"/>
    <property type="project" value="UniProtKB-UniRule"/>
</dbReference>
<sequence length="455" mass="51760">MAKRKRQEEEAEEVIPPARDNQCHYWVKRKRRYCHLGVKPGKTYCGQHSVLEEGEPGDRIPCPYDPKHNISAKDVEKHLKKCNSRPKPCPPFHVDDINVPRFPPTLASDDADGMTSKDRLRELPPHMFTALVDKIRRLHAKVLPEGKNDFDTFILSHPAMASRLDISHSGKHATQQSSLLGHLDRLGLLQQSNVYIEFGCGKGELANWIHVAVGDPSRYVLVDRRNFRQKFDANIKLDPTTWVDRLSMDIKDLDLTQYGRIRSEKSVAVSKHLCGSATDITLRCIGHYVKNGGNIQGVVIALCCHQICKYGMYVDHEYLDEIGVNEEEFRFMCVMSTWAVCGSREQRRAAEEESALKGVANGEKSQTEEEDDEEADQHTIEAVDAVDLQKDGEHWSGLSFSEREKIGFQCKRIFDHGRLLYLRRLGFEADLVYYIGKDKSLENLALVARWKGGDS</sequence>
<evidence type="ECO:0000256" key="4">
    <source>
        <dbReference type="ARBA" id="ARBA00015883"/>
    </source>
</evidence>
<keyword evidence="19" id="KW-1185">Reference proteome</keyword>
<keyword evidence="11 15" id="KW-0862">Zinc</keyword>
<dbReference type="PANTHER" id="PTHR12998">
    <property type="entry name" value="TRNA:M(4)X MODIFICATION ENZYME TRM13 HOMOLOG"/>
    <property type="match status" value="1"/>
</dbReference>
<dbReference type="RefSeq" id="XP_016608078.1">
    <property type="nucleotide sequence ID" value="XM_016752622.1"/>
</dbReference>
<evidence type="ECO:0000256" key="13">
    <source>
        <dbReference type="ARBA" id="ARBA00048635"/>
    </source>
</evidence>
<evidence type="ECO:0000256" key="14">
    <source>
        <dbReference type="ARBA" id="ARBA00049393"/>
    </source>
</evidence>
<evidence type="ECO:0000256" key="6">
    <source>
        <dbReference type="ARBA" id="ARBA00022679"/>
    </source>
</evidence>
<keyword evidence="5 15" id="KW-0489">Methyltransferase</keyword>
<gene>
    <name evidence="18" type="ORF">SPPG_04383</name>
</gene>
<dbReference type="Pfam" id="PF05206">
    <property type="entry name" value="TRM13"/>
    <property type="match status" value="1"/>
</dbReference>
<comment type="function">
    <text evidence="1 15">tRNA methylase which 2'-O-methylates cytidine(4) in tRNA(Pro) and tRNA(Gly)(GCC), and adenosine(4) in tRNA(His).</text>
</comment>
<comment type="catalytic activity">
    <reaction evidence="12 15">
        <text>cytidine(4) in tRNA(Pro) + S-adenosyl-L-methionine = 2'-O-methylcytidine(4) in tRNA(Pro) + S-adenosyl-L-homocysteine + H(+)</text>
        <dbReference type="Rhea" id="RHEA:32767"/>
        <dbReference type="Rhea" id="RHEA-COMP:10397"/>
        <dbReference type="Rhea" id="RHEA-COMP:10398"/>
        <dbReference type="ChEBI" id="CHEBI:15378"/>
        <dbReference type="ChEBI" id="CHEBI:57856"/>
        <dbReference type="ChEBI" id="CHEBI:59789"/>
        <dbReference type="ChEBI" id="CHEBI:74495"/>
        <dbReference type="ChEBI" id="CHEBI:82748"/>
        <dbReference type="EC" id="2.1.1.225"/>
    </reaction>
</comment>
<feature type="domain" description="CHHC U11-48K-type" evidence="17">
    <location>
        <begin position="59"/>
        <end position="86"/>
    </location>
</feature>
<dbReference type="InterPro" id="IPR039044">
    <property type="entry name" value="Trm13"/>
</dbReference>
<dbReference type="GeneID" id="27687834"/>
<protein>
    <recommendedName>
        <fullName evidence="4 15">tRNA:m(4)X modification enzyme TRM13</fullName>
        <ecNumber evidence="3 15">2.1.1.225</ecNumber>
    </recommendedName>
</protein>
<dbReference type="OrthoDB" id="258806at2759"/>
<accession>A0A0L0HGV7</accession>
<evidence type="ECO:0000256" key="9">
    <source>
        <dbReference type="ARBA" id="ARBA00022723"/>
    </source>
</evidence>
<dbReference type="VEuPathDB" id="FungiDB:SPPG_04383"/>
<dbReference type="FunCoup" id="A0A0L0HGV7">
    <property type="interactions" value="248"/>
</dbReference>
<evidence type="ECO:0000313" key="18">
    <source>
        <dbReference type="EMBL" id="KND00039.1"/>
    </source>
</evidence>
<evidence type="ECO:0000256" key="15">
    <source>
        <dbReference type="RuleBase" id="RU367103"/>
    </source>
</evidence>
<evidence type="ECO:0000256" key="5">
    <source>
        <dbReference type="ARBA" id="ARBA00022603"/>
    </source>
</evidence>
<dbReference type="PANTHER" id="PTHR12998:SF0">
    <property type="entry name" value="TRNA:M(4)X MODIFICATION ENZYME TRM13 HOMOLOG"/>
    <property type="match status" value="1"/>
</dbReference>
<comment type="catalytic activity">
    <reaction evidence="13 15">
        <text>cytidine(4) in tRNA(Gly)(GCC) + S-adenosyl-L-methionine = 2'-O-methylcytidine(4) in tRNA(Gly)(GCC) + S-adenosyl-L-homocysteine + H(+)</text>
        <dbReference type="Rhea" id="RHEA:43192"/>
        <dbReference type="Rhea" id="RHEA-COMP:10399"/>
        <dbReference type="Rhea" id="RHEA-COMP:10400"/>
        <dbReference type="ChEBI" id="CHEBI:15378"/>
        <dbReference type="ChEBI" id="CHEBI:57856"/>
        <dbReference type="ChEBI" id="CHEBI:59789"/>
        <dbReference type="ChEBI" id="CHEBI:74495"/>
        <dbReference type="ChEBI" id="CHEBI:82748"/>
        <dbReference type="EC" id="2.1.1.225"/>
    </reaction>
</comment>
<dbReference type="InterPro" id="IPR021721">
    <property type="entry name" value="Znf_CCCH-type_TRM13"/>
</dbReference>
<evidence type="ECO:0000256" key="7">
    <source>
        <dbReference type="ARBA" id="ARBA00022691"/>
    </source>
</evidence>
<keyword evidence="10 15" id="KW-0863">Zinc-finger</keyword>
<evidence type="ECO:0000256" key="11">
    <source>
        <dbReference type="ARBA" id="ARBA00022833"/>
    </source>
</evidence>
<evidence type="ECO:0000256" key="8">
    <source>
        <dbReference type="ARBA" id="ARBA00022694"/>
    </source>
</evidence>
<dbReference type="AlphaFoldDB" id="A0A0L0HGV7"/>
<dbReference type="EMBL" id="KQ257456">
    <property type="protein sequence ID" value="KND00039.1"/>
    <property type="molecule type" value="Genomic_DNA"/>
</dbReference>
<keyword evidence="7 15" id="KW-0949">S-adenosyl-L-methionine</keyword>
<organism evidence="18 19">
    <name type="scientific">Spizellomyces punctatus (strain DAOM BR117)</name>
    <dbReference type="NCBI Taxonomy" id="645134"/>
    <lineage>
        <taxon>Eukaryota</taxon>
        <taxon>Fungi</taxon>
        <taxon>Fungi incertae sedis</taxon>
        <taxon>Chytridiomycota</taxon>
        <taxon>Chytridiomycota incertae sedis</taxon>
        <taxon>Chytridiomycetes</taxon>
        <taxon>Spizellomycetales</taxon>
        <taxon>Spizellomycetaceae</taxon>
        <taxon>Spizellomyces</taxon>
    </lineage>
</organism>
<dbReference type="Pfam" id="PF11722">
    <property type="entry name" value="zf-TRM13_CCCH"/>
    <property type="match status" value="1"/>
</dbReference>
<dbReference type="Proteomes" id="UP000053201">
    <property type="component" value="Unassembled WGS sequence"/>
</dbReference>
<dbReference type="STRING" id="645134.A0A0L0HGV7"/>
<dbReference type="InParanoid" id="A0A0L0HGV7"/>
<dbReference type="InterPro" id="IPR022776">
    <property type="entry name" value="TRM13/UPF0224_CHHC_Znf_dom"/>
</dbReference>
<evidence type="ECO:0000256" key="16">
    <source>
        <dbReference type="SAM" id="MobiDB-lite"/>
    </source>
</evidence>
<proteinExistence type="inferred from homology"/>
<dbReference type="InterPro" id="IPR007871">
    <property type="entry name" value="Methyltransferase_TRM13"/>
</dbReference>
<evidence type="ECO:0000259" key="17">
    <source>
        <dbReference type="PROSITE" id="PS51800"/>
    </source>
</evidence>
<comment type="similarity">
    <text evidence="2 15">Belongs to the methyltransferase TRM13 family.</text>
</comment>
<dbReference type="GO" id="GO:0030488">
    <property type="term" value="P:tRNA methylation"/>
    <property type="evidence" value="ECO:0007669"/>
    <property type="project" value="InterPro"/>
</dbReference>
<evidence type="ECO:0000256" key="3">
    <source>
        <dbReference type="ARBA" id="ARBA00012810"/>
    </source>
</evidence>
<evidence type="ECO:0000313" key="19">
    <source>
        <dbReference type="Proteomes" id="UP000053201"/>
    </source>
</evidence>
<keyword evidence="8 15" id="KW-0819">tRNA processing</keyword>
<keyword evidence="9 15" id="KW-0479">Metal-binding</keyword>
<reference evidence="18 19" key="1">
    <citation type="submission" date="2009-08" db="EMBL/GenBank/DDBJ databases">
        <title>The Genome Sequence of Spizellomyces punctatus strain DAOM BR117.</title>
        <authorList>
            <consortium name="The Broad Institute Genome Sequencing Platform"/>
            <person name="Russ C."/>
            <person name="Cuomo C."/>
            <person name="Shea T."/>
            <person name="Young S.K."/>
            <person name="Zeng Q."/>
            <person name="Koehrsen M."/>
            <person name="Haas B."/>
            <person name="Borodovsky M."/>
            <person name="Guigo R."/>
            <person name="Alvarado L."/>
            <person name="Berlin A."/>
            <person name="Bochicchio J."/>
            <person name="Borenstein D."/>
            <person name="Chapman S."/>
            <person name="Chen Z."/>
            <person name="Engels R."/>
            <person name="Freedman E."/>
            <person name="Gellesch M."/>
            <person name="Goldberg J."/>
            <person name="Griggs A."/>
            <person name="Gujja S."/>
            <person name="Heiman D."/>
            <person name="Hepburn T."/>
            <person name="Howarth C."/>
            <person name="Jen D."/>
            <person name="Larson L."/>
            <person name="Lewis B."/>
            <person name="Mehta T."/>
            <person name="Park D."/>
            <person name="Pearson M."/>
            <person name="Roberts A."/>
            <person name="Saif S."/>
            <person name="Shenoy N."/>
            <person name="Sisk P."/>
            <person name="Stolte C."/>
            <person name="Sykes S."/>
            <person name="Thomson T."/>
            <person name="Walk T."/>
            <person name="White J."/>
            <person name="Yandava C."/>
            <person name="Burger G."/>
            <person name="Gray M.W."/>
            <person name="Holland P.W.H."/>
            <person name="King N."/>
            <person name="Lang F.B.F."/>
            <person name="Roger A.J."/>
            <person name="Ruiz-Trillo I."/>
            <person name="Lander E."/>
            <person name="Nusbaum C."/>
        </authorList>
    </citation>
    <scope>NUCLEOTIDE SEQUENCE [LARGE SCALE GENOMIC DNA]</scope>
    <source>
        <strain evidence="18 19">DAOM BR117</strain>
    </source>
</reference>
<feature type="region of interest" description="Disordered" evidence="16">
    <location>
        <begin position="352"/>
        <end position="377"/>
    </location>
</feature>
<dbReference type="PROSITE" id="PS51800">
    <property type="entry name" value="ZF_CHHC_U11_48K"/>
    <property type="match status" value="1"/>
</dbReference>
<dbReference type="GO" id="GO:0008270">
    <property type="term" value="F:zinc ion binding"/>
    <property type="evidence" value="ECO:0007669"/>
    <property type="project" value="UniProtKB-KW"/>
</dbReference>
<name>A0A0L0HGV7_SPIPD</name>
<comment type="catalytic activity">
    <reaction evidence="14 15">
        <text>adenosine(4) in tRNA(His) + S-adenosyl-L-methionine = 2'-O-methyladenosine(4) in tRNA(His) + S-adenosyl-L-homocysteine + H(+)</text>
        <dbReference type="Rhea" id="RHEA:43196"/>
        <dbReference type="Rhea" id="RHEA-COMP:10401"/>
        <dbReference type="Rhea" id="RHEA-COMP:10402"/>
        <dbReference type="ChEBI" id="CHEBI:15378"/>
        <dbReference type="ChEBI" id="CHEBI:57856"/>
        <dbReference type="ChEBI" id="CHEBI:59789"/>
        <dbReference type="ChEBI" id="CHEBI:74411"/>
        <dbReference type="ChEBI" id="CHEBI:74477"/>
        <dbReference type="EC" id="2.1.1.225"/>
    </reaction>
</comment>
<evidence type="ECO:0000256" key="1">
    <source>
        <dbReference type="ARBA" id="ARBA00002267"/>
    </source>
</evidence>
<dbReference type="OMA" id="HRCSWRS"/>
<dbReference type="Pfam" id="PF05253">
    <property type="entry name" value="zf-U11-48K"/>
    <property type="match status" value="1"/>
</dbReference>
<dbReference type="EC" id="2.1.1.225" evidence="3 15"/>